<accession>A0ABD1F905</accession>
<feature type="transmembrane region" description="Helical" evidence="1">
    <location>
        <begin position="32"/>
        <end position="50"/>
    </location>
</feature>
<keyword evidence="1" id="KW-1133">Transmembrane helix</keyword>
<evidence type="ECO:0000313" key="2">
    <source>
        <dbReference type="EMBL" id="KAL1514076.1"/>
    </source>
</evidence>
<name>A0ABD1F905_HYPHA</name>
<evidence type="ECO:0000313" key="3">
    <source>
        <dbReference type="Proteomes" id="UP001566132"/>
    </source>
</evidence>
<gene>
    <name evidence="2" type="ORF">ABEB36_003397</name>
</gene>
<dbReference type="AlphaFoldDB" id="A0ABD1F905"/>
<comment type="caution">
    <text evidence="2">The sequence shown here is derived from an EMBL/GenBank/DDBJ whole genome shotgun (WGS) entry which is preliminary data.</text>
</comment>
<sequence length="105" mass="12134">MTWFRWWHKHARVLLAPKSVYVAELWTKRLSLLYGFLAWNAAGLVIVYIYKKSNPTIKELSEEEKEKLTPGQIRAIEEGREKARIIRLSGLKLAVINPGPTKSTE</sequence>
<keyword evidence="1" id="KW-0472">Membrane</keyword>
<reference evidence="2 3" key="1">
    <citation type="submission" date="2024-05" db="EMBL/GenBank/DDBJ databases">
        <title>Genetic variation in Jamaican populations of the coffee berry borer (Hypothenemus hampei).</title>
        <authorList>
            <person name="Errbii M."/>
            <person name="Myrie A."/>
        </authorList>
    </citation>
    <scope>NUCLEOTIDE SEQUENCE [LARGE SCALE GENOMIC DNA]</scope>
    <source>
        <strain evidence="2">JA-Hopewell-2020-01-JO</strain>
        <tissue evidence="2">Whole body</tissue>
    </source>
</reference>
<protein>
    <submittedName>
        <fullName evidence="2">Uncharacterized protein</fullName>
    </submittedName>
</protein>
<proteinExistence type="predicted"/>
<evidence type="ECO:0000256" key="1">
    <source>
        <dbReference type="SAM" id="Phobius"/>
    </source>
</evidence>
<keyword evidence="1" id="KW-0812">Transmembrane</keyword>
<keyword evidence="3" id="KW-1185">Reference proteome</keyword>
<dbReference type="EMBL" id="JBDJPC010000002">
    <property type="protein sequence ID" value="KAL1514076.1"/>
    <property type="molecule type" value="Genomic_DNA"/>
</dbReference>
<organism evidence="2 3">
    <name type="scientific">Hypothenemus hampei</name>
    <name type="common">Coffee berry borer</name>
    <dbReference type="NCBI Taxonomy" id="57062"/>
    <lineage>
        <taxon>Eukaryota</taxon>
        <taxon>Metazoa</taxon>
        <taxon>Ecdysozoa</taxon>
        <taxon>Arthropoda</taxon>
        <taxon>Hexapoda</taxon>
        <taxon>Insecta</taxon>
        <taxon>Pterygota</taxon>
        <taxon>Neoptera</taxon>
        <taxon>Endopterygota</taxon>
        <taxon>Coleoptera</taxon>
        <taxon>Polyphaga</taxon>
        <taxon>Cucujiformia</taxon>
        <taxon>Curculionidae</taxon>
        <taxon>Scolytinae</taxon>
        <taxon>Hypothenemus</taxon>
    </lineage>
</organism>
<dbReference type="Proteomes" id="UP001566132">
    <property type="component" value="Unassembled WGS sequence"/>
</dbReference>